<dbReference type="InterPro" id="IPR013324">
    <property type="entry name" value="RNA_pol_sigma_r3/r4-like"/>
</dbReference>
<dbReference type="InterPro" id="IPR013249">
    <property type="entry name" value="RNA_pol_sigma70_r4_t2"/>
</dbReference>
<evidence type="ECO:0000313" key="2">
    <source>
        <dbReference type="EMBL" id="NJC26800.1"/>
    </source>
</evidence>
<evidence type="ECO:0000259" key="1">
    <source>
        <dbReference type="Pfam" id="PF08281"/>
    </source>
</evidence>
<name>A0ABX0XC21_9BACT</name>
<dbReference type="Proteomes" id="UP000770785">
    <property type="component" value="Unassembled WGS sequence"/>
</dbReference>
<sequence>MKKVEPQEVSRYWSKLPKTHADALLLYLNGNSYQDVSDELEIPVGTVKSRIFSARMILKRAVVEMLTGDKAPGSA</sequence>
<dbReference type="GO" id="GO:0000428">
    <property type="term" value="C:DNA-directed RNA polymerase complex"/>
    <property type="evidence" value="ECO:0007669"/>
    <property type="project" value="UniProtKB-KW"/>
</dbReference>
<dbReference type="EMBL" id="JAATJH010000003">
    <property type="protein sequence ID" value="NJC26800.1"/>
    <property type="molecule type" value="Genomic_DNA"/>
</dbReference>
<keyword evidence="2" id="KW-0804">Transcription</keyword>
<reference evidence="2 3" key="1">
    <citation type="submission" date="2020-03" db="EMBL/GenBank/DDBJ databases">
        <title>Genomic Encyclopedia of Type Strains, Phase IV (KMG-IV): sequencing the most valuable type-strain genomes for metagenomic binning, comparative biology and taxonomic classification.</title>
        <authorList>
            <person name="Goeker M."/>
        </authorList>
    </citation>
    <scope>NUCLEOTIDE SEQUENCE [LARGE SCALE GENOMIC DNA]</scope>
    <source>
        <strain evidence="2 3">DSM 105096</strain>
    </source>
</reference>
<feature type="domain" description="RNA polymerase sigma factor 70 region 4 type 2" evidence="1">
    <location>
        <begin position="14"/>
        <end position="56"/>
    </location>
</feature>
<keyword evidence="3" id="KW-1185">Reference proteome</keyword>
<protein>
    <submittedName>
        <fullName evidence="2">DNA-directed RNA polymerase specialized sigma24 family protein</fullName>
    </submittedName>
</protein>
<dbReference type="SUPFAM" id="SSF88659">
    <property type="entry name" value="Sigma3 and sigma4 domains of RNA polymerase sigma factors"/>
    <property type="match status" value="1"/>
</dbReference>
<evidence type="ECO:0000313" key="3">
    <source>
        <dbReference type="Proteomes" id="UP000770785"/>
    </source>
</evidence>
<proteinExistence type="predicted"/>
<dbReference type="RefSeq" id="WP_168037561.1">
    <property type="nucleotide sequence ID" value="NZ_JAATJH010000003.1"/>
</dbReference>
<gene>
    <name evidence="2" type="ORF">GGR27_002310</name>
</gene>
<organism evidence="2 3">
    <name type="scientific">Neolewinella antarctica</name>
    <dbReference type="NCBI Taxonomy" id="442734"/>
    <lineage>
        <taxon>Bacteria</taxon>
        <taxon>Pseudomonadati</taxon>
        <taxon>Bacteroidota</taxon>
        <taxon>Saprospiria</taxon>
        <taxon>Saprospirales</taxon>
        <taxon>Lewinellaceae</taxon>
        <taxon>Neolewinella</taxon>
    </lineage>
</organism>
<dbReference type="Gene3D" id="1.10.10.10">
    <property type="entry name" value="Winged helix-like DNA-binding domain superfamily/Winged helix DNA-binding domain"/>
    <property type="match status" value="1"/>
</dbReference>
<dbReference type="Pfam" id="PF08281">
    <property type="entry name" value="Sigma70_r4_2"/>
    <property type="match status" value="1"/>
</dbReference>
<keyword evidence="2" id="KW-0240">DNA-directed RNA polymerase</keyword>
<accession>A0ABX0XC21</accession>
<dbReference type="InterPro" id="IPR036388">
    <property type="entry name" value="WH-like_DNA-bd_sf"/>
</dbReference>
<comment type="caution">
    <text evidence="2">The sequence shown here is derived from an EMBL/GenBank/DDBJ whole genome shotgun (WGS) entry which is preliminary data.</text>
</comment>